<evidence type="ECO:0000313" key="2">
    <source>
        <dbReference type="Proteomes" id="UP000678393"/>
    </source>
</evidence>
<protein>
    <submittedName>
        <fullName evidence="1">Uncharacterized protein</fullName>
    </submittedName>
</protein>
<feature type="non-terminal residue" evidence="1">
    <location>
        <position position="1"/>
    </location>
</feature>
<name>A0A8S3ZRX4_9EUPU</name>
<accession>A0A8S3ZRX4</accession>
<comment type="caution">
    <text evidence="1">The sequence shown here is derived from an EMBL/GenBank/DDBJ whole genome shotgun (WGS) entry which is preliminary data.</text>
</comment>
<evidence type="ECO:0000313" key="1">
    <source>
        <dbReference type="EMBL" id="CAG5132237.1"/>
    </source>
</evidence>
<keyword evidence="2" id="KW-1185">Reference proteome</keyword>
<gene>
    <name evidence="1" type="ORF">CUNI_LOCUS17795</name>
</gene>
<dbReference type="EMBL" id="CAJHNH020005201">
    <property type="protein sequence ID" value="CAG5132237.1"/>
    <property type="molecule type" value="Genomic_DNA"/>
</dbReference>
<sequence length="294" mass="32968">PWEDNFCCVEEGDESQHYAACKKNPVHGNFFPVEKFSMNNLPRFYRREDVMKFVQLMSDLTVRVSVKYVSENRPETVPGTDIPYPWSGIKGSHLTRVGTGWIEGTGICDSQTCCCKECKNSLEPKPQYGLIQIRTAAHLVYDQLESEHTTCHLFFDSGETPNVCTNVVTLTDVHTFSNKNRPDACKIILFTHDLDLVLSLRNMTFQYSDTFDIMKKCVKENGAEYIKQGHPLYIVVSHPHGCAKQISICCCGNSDPGNPDTEDSQCSHASILCPGSSGAPLVDLSWKLVYPVIE</sequence>
<dbReference type="AlphaFoldDB" id="A0A8S3ZRX4"/>
<proteinExistence type="predicted"/>
<reference evidence="1" key="1">
    <citation type="submission" date="2021-04" db="EMBL/GenBank/DDBJ databases">
        <authorList>
            <consortium name="Molecular Ecology Group"/>
        </authorList>
    </citation>
    <scope>NUCLEOTIDE SEQUENCE</scope>
</reference>
<dbReference type="OrthoDB" id="6045352at2759"/>
<organism evidence="1 2">
    <name type="scientific">Candidula unifasciata</name>
    <dbReference type="NCBI Taxonomy" id="100452"/>
    <lineage>
        <taxon>Eukaryota</taxon>
        <taxon>Metazoa</taxon>
        <taxon>Spiralia</taxon>
        <taxon>Lophotrochozoa</taxon>
        <taxon>Mollusca</taxon>
        <taxon>Gastropoda</taxon>
        <taxon>Heterobranchia</taxon>
        <taxon>Euthyneura</taxon>
        <taxon>Panpulmonata</taxon>
        <taxon>Eupulmonata</taxon>
        <taxon>Stylommatophora</taxon>
        <taxon>Helicina</taxon>
        <taxon>Helicoidea</taxon>
        <taxon>Geomitridae</taxon>
        <taxon>Candidula</taxon>
    </lineage>
</organism>
<dbReference type="Proteomes" id="UP000678393">
    <property type="component" value="Unassembled WGS sequence"/>
</dbReference>